<dbReference type="OrthoDB" id="3709982at2759"/>
<feature type="compositionally biased region" description="Basic and acidic residues" evidence="1">
    <location>
        <begin position="107"/>
        <end position="117"/>
    </location>
</feature>
<feature type="region of interest" description="Disordered" evidence="1">
    <location>
        <begin position="98"/>
        <end position="117"/>
    </location>
</feature>
<organism evidence="2 3">
    <name type="scientific">Emergomyces pasteurianus Ep9510</name>
    <dbReference type="NCBI Taxonomy" id="1447872"/>
    <lineage>
        <taxon>Eukaryota</taxon>
        <taxon>Fungi</taxon>
        <taxon>Dikarya</taxon>
        <taxon>Ascomycota</taxon>
        <taxon>Pezizomycotina</taxon>
        <taxon>Eurotiomycetes</taxon>
        <taxon>Eurotiomycetidae</taxon>
        <taxon>Onygenales</taxon>
        <taxon>Ajellomycetaceae</taxon>
        <taxon>Emergomyces</taxon>
    </lineage>
</organism>
<proteinExistence type="predicted"/>
<evidence type="ECO:0000256" key="1">
    <source>
        <dbReference type="SAM" id="MobiDB-lite"/>
    </source>
</evidence>
<accession>A0A1J9QSU1</accession>
<sequence>MSQATPVRIILGYREQPFQKPSAIINSFTWRDIQPLDDYYTHICSNPSSTRLYLVLDLYCKTHPNVDLNELDLEVFKVFSGIDLFTFKDLGEIARKQASQRSASLDWGKDKQSSQRN</sequence>
<protein>
    <submittedName>
        <fullName evidence="2">Uncharacterized protein</fullName>
    </submittedName>
</protein>
<dbReference type="VEuPathDB" id="FungiDB:AJ78_01654"/>
<dbReference type="STRING" id="1447872.A0A1J9QSU1"/>
<dbReference type="EMBL" id="LGRN01000038">
    <property type="protein sequence ID" value="OJD18341.1"/>
    <property type="molecule type" value="Genomic_DNA"/>
</dbReference>
<keyword evidence="3" id="KW-1185">Reference proteome</keyword>
<dbReference type="AlphaFoldDB" id="A0A1J9QSU1"/>
<name>A0A1J9QSU1_9EURO</name>
<evidence type="ECO:0000313" key="3">
    <source>
        <dbReference type="Proteomes" id="UP000182235"/>
    </source>
</evidence>
<evidence type="ECO:0000313" key="2">
    <source>
        <dbReference type="EMBL" id="OJD18341.1"/>
    </source>
</evidence>
<reference evidence="2 3" key="1">
    <citation type="submission" date="2015-07" db="EMBL/GenBank/DDBJ databases">
        <title>Emmonsia species relationships and genome sequence.</title>
        <authorList>
            <consortium name="The Broad Institute Genomics Platform"/>
            <person name="Cuomo C.A."/>
            <person name="Munoz J.F."/>
            <person name="Imamovic A."/>
            <person name="Priest M.E."/>
            <person name="Young S."/>
            <person name="Clay O.K."/>
            <person name="McEwen J.G."/>
        </authorList>
    </citation>
    <scope>NUCLEOTIDE SEQUENCE [LARGE SCALE GENOMIC DNA]</scope>
    <source>
        <strain evidence="2 3">UAMH 9510</strain>
    </source>
</reference>
<dbReference type="Proteomes" id="UP000182235">
    <property type="component" value="Unassembled WGS sequence"/>
</dbReference>
<gene>
    <name evidence="2" type="ORF">AJ78_01654</name>
</gene>
<comment type="caution">
    <text evidence="2">The sequence shown here is derived from an EMBL/GenBank/DDBJ whole genome shotgun (WGS) entry which is preliminary data.</text>
</comment>